<sequence>MTTIASYQSPWFHHGRLRSWTVGLSVSRSVKQAGRPDRVKRQSAPSRVELSWDRLSQGKVHPRFAQSALKVLYRSRRQQREQKADDAEDDADVDANVNERNDHEVVEEEEEDVNRRKKSM</sequence>
<protein>
    <submittedName>
        <fullName evidence="2">Uncharacterized protein</fullName>
    </submittedName>
</protein>
<reference evidence="2" key="1">
    <citation type="submission" date="2018-11" db="EMBL/GenBank/DDBJ databases">
        <authorList>
            <consortium name="Pathogen Informatics"/>
        </authorList>
    </citation>
    <scope>NUCLEOTIDE SEQUENCE</scope>
</reference>
<gene>
    <name evidence="2" type="ORF">PXEA_LOCUS11389</name>
</gene>
<name>A0A448WQY5_9PLAT</name>
<dbReference type="EMBL" id="CAAALY010034956">
    <property type="protein sequence ID" value="VEL17949.1"/>
    <property type="molecule type" value="Genomic_DNA"/>
</dbReference>
<dbReference type="AlphaFoldDB" id="A0A448WQY5"/>
<feature type="region of interest" description="Disordered" evidence="1">
    <location>
        <begin position="76"/>
        <end position="120"/>
    </location>
</feature>
<evidence type="ECO:0000313" key="3">
    <source>
        <dbReference type="Proteomes" id="UP000784294"/>
    </source>
</evidence>
<accession>A0A448WQY5</accession>
<dbReference type="Proteomes" id="UP000784294">
    <property type="component" value="Unassembled WGS sequence"/>
</dbReference>
<organism evidence="2 3">
    <name type="scientific">Protopolystoma xenopodis</name>
    <dbReference type="NCBI Taxonomy" id="117903"/>
    <lineage>
        <taxon>Eukaryota</taxon>
        <taxon>Metazoa</taxon>
        <taxon>Spiralia</taxon>
        <taxon>Lophotrochozoa</taxon>
        <taxon>Platyhelminthes</taxon>
        <taxon>Monogenea</taxon>
        <taxon>Polyopisthocotylea</taxon>
        <taxon>Polystomatidea</taxon>
        <taxon>Polystomatidae</taxon>
        <taxon>Protopolystoma</taxon>
    </lineage>
</organism>
<evidence type="ECO:0000256" key="1">
    <source>
        <dbReference type="SAM" id="MobiDB-lite"/>
    </source>
</evidence>
<keyword evidence="3" id="KW-1185">Reference proteome</keyword>
<evidence type="ECO:0000313" key="2">
    <source>
        <dbReference type="EMBL" id="VEL17949.1"/>
    </source>
</evidence>
<proteinExistence type="predicted"/>
<comment type="caution">
    <text evidence="2">The sequence shown here is derived from an EMBL/GenBank/DDBJ whole genome shotgun (WGS) entry which is preliminary data.</text>
</comment>